<feature type="transmembrane region" description="Helical" evidence="7">
    <location>
        <begin position="90"/>
        <end position="107"/>
    </location>
</feature>
<feature type="transmembrane region" description="Helical" evidence="7">
    <location>
        <begin position="46"/>
        <end position="70"/>
    </location>
</feature>
<evidence type="ECO:0000313" key="10">
    <source>
        <dbReference type="Proteomes" id="UP000216446"/>
    </source>
</evidence>
<keyword evidence="6 7" id="KW-0472">Membrane</keyword>
<dbReference type="GO" id="GO:0006643">
    <property type="term" value="P:membrane lipid metabolic process"/>
    <property type="evidence" value="ECO:0007669"/>
    <property type="project" value="TreeGrafter"/>
</dbReference>
<dbReference type="PANTHER" id="PTHR21624:SF1">
    <property type="entry name" value="ALKYLGLYCEROL MONOOXYGENASE"/>
    <property type="match status" value="1"/>
</dbReference>
<dbReference type="EMBL" id="MQWB01000001">
    <property type="protein sequence ID" value="OZC01656.1"/>
    <property type="molecule type" value="Genomic_DNA"/>
</dbReference>
<keyword evidence="4" id="KW-0560">Oxidoreductase</keyword>
<dbReference type="RefSeq" id="WP_094545276.1">
    <property type="nucleotide sequence ID" value="NZ_MQWB01000001.1"/>
</dbReference>
<dbReference type="InParanoid" id="A0A259TVD1"/>
<name>A0A259TVD1_9BACT</name>
<keyword evidence="2 7" id="KW-0812">Transmembrane</keyword>
<dbReference type="GO" id="GO:0012505">
    <property type="term" value="C:endomembrane system"/>
    <property type="evidence" value="ECO:0007669"/>
    <property type="project" value="UniProtKB-SubCell"/>
</dbReference>
<keyword evidence="3 7" id="KW-1133">Transmembrane helix</keyword>
<dbReference type="GO" id="GO:0008610">
    <property type="term" value="P:lipid biosynthetic process"/>
    <property type="evidence" value="ECO:0007669"/>
    <property type="project" value="InterPro"/>
</dbReference>
<accession>A0A259TVD1</accession>
<gene>
    <name evidence="9" type="ORF">BSZ36_00855</name>
</gene>
<keyword evidence="5" id="KW-0443">Lipid metabolism</keyword>
<dbReference type="GO" id="GO:0005506">
    <property type="term" value="F:iron ion binding"/>
    <property type="evidence" value="ECO:0007669"/>
    <property type="project" value="InterPro"/>
</dbReference>
<evidence type="ECO:0000256" key="7">
    <source>
        <dbReference type="SAM" id="Phobius"/>
    </source>
</evidence>
<keyword evidence="10" id="KW-1185">Reference proteome</keyword>
<dbReference type="InterPro" id="IPR006694">
    <property type="entry name" value="Fatty_acid_hydroxylase"/>
</dbReference>
<sequence length="281" mass="31300">MDLGALQLTQSAAAVAVLAALLLAESAHPFFDFFRQRRTERGRHALRNLALGLANGALVAVVFASLWVLAADAASARGWGLLNLVPLAPWLHAMLAVLLLDVWTYAWHRANHVVPFLWRFHRVHHSDAHMDVTTASRFHTGEIVLSSALRIPLLVLIGATAWELVLYETLMFAVVQFHHANIGVGPRLDRALRAVIVTPHVHKVHHSRVQRETDSNYSALFSWWDRLFGSFRLRERPETIDFGLNQFPGEESMGSLLRMPLAPHYVEAEEAPEASGEAAGL</sequence>
<evidence type="ECO:0000313" key="9">
    <source>
        <dbReference type="EMBL" id="OZC01656.1"/>
    </source>
</evidence>
<evidence type="ECO:0000256" key="3">
    <source>
        <dbReference type="ARBA" id="ARBA00022989"/>
    </source>
</evidence>
<dbReference type="AlphaFoldDB" id="A0A259TVD1"/>
<dbReference type="OrthoDB" id="9770329at2"/>
<evidence type="ECO:0000256" key="1">
    <source>
        <dbReference type="ARBA" id="ARBA00004127"/>
    </source>
</evidence>
<evidence type="ECO:0000256" key="4">
    <source>
        <dbReference type="ARBA" id="ARBA00023002"/>
    </source>
</evidence>
<dbReference type="InterPro" id="IPR051689">
    <property type="entry name" value="Sterol_desaturase/TMEM195"/>
</dbReference>
<comment type="subcellular location">
    <subcellularLocation>
        <location evidence="1">Endomembrane system</location>
        <topology evidence="1">Multi-pass membrane protein</topology>
    </subcellularLocation>
</comment>
<feature type="domain" description="Fatty acid hydroxylase" evidence="8">
    <location>
        <begin position="94"/>
        <end position="230"/>
    </location>
</feature>
<protein>
    <recommendedName>
        <fullName evidence="8">Fatty acid hydroxylase domain-containing protein</fullName>
    </recommendedName>
</protein>
<evidence type="ECO:0000259" key="8">
    <source>
        <dbReference type="Pfam" id="PF04116"/>
    </source>
</evidence>
<reference evidence="9 10" key="1">
    <citation type="submission" date="2016-11" db="EMBL/GenBank/DDBJ databases">
        <title>Study of marine rhodopsin-containing bacteria.</title>
        <authorList>
            <person name="Yoshizawa S."/>
            <person name="Kumagai Y."/>
            <person name="Kogure K."/>
        </authorList>
    </citation>
    <scope>NUCLEOTIDE SEQUENCE [LARGE SCALE GENOMIC DNA]</scope>
    <source>
        <strain evidence="9 10">SG-29</strain>
    </source>
</reference>
<dbReference type="GO" id="GO:0016020">
    <property type="term" value="C:membrane"/>
    <property type="evidence" value="ECO:0007669"/>
    <property type="project" value="GOC"/>
</dbReference>
<proteinExistence type="predicted"/>
<dbReference type="Pfam" id="PF04116">
    <property type="entry name" value="FA_hydroxylase"/>
    <property type="match status" value="1"/>
</dbReference>
<evidence type="ECO:0000256" key="6">
    <source>
        <dbReference type="ARBA" id="ARBA00023136"/>
    </source>
</evidence>
<evidence type="ECO:0000256" key="5">
    <source>
        <dbReference type="ARBA" id="ARBA00023098"/>
    </source>
</evidence>
<comment type="caution">
    <text evidence="9">The sequence shown here is derived from an EMBL/GenBank/DDBJ whole genome shotgun (WGS) entry which is preliminary data.</text>
</comment>
<organism evidence="9 10">
    <name type="scientific">Rubricoccus marinus</name>
    <dbReference type="NCBI Taxonomy" id="716817"/>
    <lineage>
        <taxon>Bacteria</taxon>
        <taxon>Pseudomonadati</taxon>
        <taxon>Rhodothermota</taxon>
        <taxon>Rhodothermia</taxon>
        <taxon>Rhodothermales</taxon>
        <taxon>Rubricoccaceae</taxon>
        <taxon>Rubricoccus</taxon>
    </lineage>
</organism>
<feature type="transmembrane region" description="Helical" evidence="7">
    <location>
        <begin position="12"/>
        <end position="34"/>
    </location>
</feature>
<dbReference type="GO" id="GO:0050479">
    <property type="term" value="F:glyceryl-ether monooxygenase activity"/>
    <property type="evidence" value="ECO:0007669"/>
    <property type="project" value="TreeGrafter"/>
</dbReference>
<dbReference type="PANTHER" id="PTHR21624">
    <property type="entry name" value="STEROL DESATURASE-RELATED PROTEIN"/>
    <property type="match status" value="1"/>
</dbReference>
<dbReference type="Proteomes" id="UP000216446">
    <property type="component" value="Unassembled WGS sequence"/>
</dbReference>
<evidence type="ECO:0000256" key="2">
    <source>
        <dbReference type="ARBA" id="ARBA00022692"/>
    </source>
</evidence>